<evidence type="ECO:0000313" key="2">
    <source>
        <dbReference type="EMBL" id="CAA7388870.1"/>
    </source>
</evidence>
<dbReference type="InterPro" id="IPR032675">
    <property type="entry name" value="LRR_dom_sf"/>
</dbReference>
<dbReference type="OrthoDB" id="423607at2759"/>
<proteinExistence type="predicted"/>
<dbReference type="Pfam" id="PF25372">
    <property type="entry name" value="DUF7885"/>
    <property type="match status" value="2"/>
</dbReference>
<dbReference type="PANTHER" id="PTHR13318">
    <property type="entry name" value="PARTNER OF PAIRED, ISOFORM B-RELATED"/>
    <property type="match status" value="1"/>
</dbReference>
<dbReference type="SUPFAM" id="SSF81383">
    <property type="entry name" value="F-box domain"/>
    <property type="match status" value="1"/>
</dbReference>
<dbReference type="GO" id="GO:0031146">
    <property type="term" value="P:SCF-dependent proteasomal ubiquitin-dependent protein catabolic process"/>
    <property type="evidence" value="ECO:0007669"/>
    <property type="project" value="TreeGrafter"/>
</dbReference>
<feature type="domain" description="F-box/LRR-repeat protein 15-like leucin rich repeat" evidence="1">
    <location>
        <begin position="119"/>
        <end position="210"/>
    </location>
</feature>
<dbReference type="Proteomes" id="UP000663760">
    <property type="component" value="Chromosome 1"/>
</dbReference>
<sequence>MRHYPPGRSILTALPADILVRILDRLPDPSDRKAWRLVCREFLRVDYLQRRSLRLLRHGSLPAILRRYGSLERLDLSACPRIDDSAIRAAFYGIRLHALRSVNLSRRSALRCFGLGFMVNACPALETVDLSYCSGVGDREMAALARAPLLRELNVTKCLGVTDVGLARVAVGCSELERLDLKWCLEISDIGIDLLVKKCRALKDLDISYLKVTNASLQSISSLEKLEVLSMVACSLIDDTGLSYLENGNNCLRSINFSRCDSVSSVGFSSIIKAHSHLKKIYVGHCFPEVAPLFLRKLKDLENSLESIRLDGFHLSSSVLRTIGIHCTNLLEIGLGKCDGITDEGISELSSSCPRLRTVDLTCCRLITDSSLIAIANSCKKLQCLRLESCPGITEKGLGRIGDSCSHLAEIDLTDCGIDDEALKCLSKCCNLIELKLGLCPRITNEGLVYIGSNCKDLQVLDLYRCTGVGDDGLAAIGGGCRKLRKINICYCTQITDRGLEHLCGLDLLTDLEMREVVRVTGAGVTAVAVGCRSLVELDMKKCRSVDDVGFLALARHSENLRQINISSCPISDAGLYMLMGSLSSLQVAKLEHLPGVSVGGYELALRAAWERLQKLKLPTWLSPLLSREVLQMLQARGCWVRWVPKPPPLD</sequence>
<dbReference type="Pfam" id="PF13516">
    <property type="entry name" value="LRR_6"/>
    <property type="match status" value="2"/>
</dbReference>
<dbReference type="AlphaFoldDB" id="A0A7I8JY36"/>
<dbReference type="SMART" id="SM00367">
    <property type="entry name" value="LRR_CC"/>
    <property type="match status" value="16"/>
</dbReference>
<dbReference type="InterPro" id="IPR057207">
    <property type="entry name" value="FBXL15_LRR"/>
</dbReference>
<dbReference type="FunFam" id="3.80.10.10:FF:000276">
    <property type="entry name" value="F-box/LRR-repeat protein 3"/>
    <property type="match status" value="1"/>
</dbReference>
<gene>
    <name evidence="2" type="ORF">SI8410_01001028</name>
</gene>
<dbReference type="GO" id="GO:0019005">
    <property type="term" value="C:SCF ubiquitin ligase complex"/>
    <property type="evidence" value="ECO:0007669"/>
    <property type="project" value="TreeGrafter"/>
</dbReference>
<dbReference type="Gene3D" id="3.80.10.10">
    <property type="entry name" value="Ribonuclease Inhibitor"/>
    <property type="match status" value="3"/>
</dbReference>
<protein>
    <recommendedName>
        <fullName evidence="1">F-box/LRR-repeat protein 15-like leucin rich repeat domain-containing protein</fullName>
    </recommendedName>
</protein>
<name>A0A7I8JY36_SPIIN</name>
<dbReference type="InterPro" id="IPR001611">
    <property type="entry name" value="Leu-rich_rpt"/>
</dbReference>
<reference evidence="2" key="1">
    <citation type="submission" date="2020-02" db="EMBL/GenBank/DDBJ databases">
        <authorList>
            <person name="Scholz U."/>
            <person name="Mascher M."/>
            <person name="Fiebig A."/>
        </authorList>
    </citation>
    <scope>NUCLEOTIDE SEQUENCE</scope>
</reference>
<dbReference type="EMBL" id="LR746264">
    <property type="protein sequence ID" value="CAA7388870.1"/>
    <property type="molecule type" value="Genomic_DNA"/>
</dbReference>
<accession>A0A7I8JY36</accession>
<organism evidence="2 3">
    <name type="scientific">Spirodela intermedia</name>
    <name type="common">Intermediate duckweed</name>
    <dbReference type="NCBI Taxonomy" id="51605"/>
    <lineage>
        <taxon>Eukaryota</taxon>
        <taxon>Viridiplantae</taxon>
        <taxon>Streptophyta</taxon>
        <taxon>Embryophyta</taxon>
        <taxon>Tracheophyta</taxon>
        <taxon>Spermatophyta</taxon>
        <taxon>Magnoliopsida</taxon>
        <taxon>Liliopsida</taxon>
        <taxon>Araceae</taxon>
        <taxon>Lemnoideae</taxon>
        <taxon>Spirodela</taxon>
    </lineage>
</organism>
<keyword evidence="3" id="KW-1185">Reference proteome</keyword>
<dbReference type="InterPro" id="IPR006553">
    <property type="entry name" value="Leu-rich_rpt_Cys-con_subtyp"/>
</dbReference>
<evidence type="ECO:0000313" key="3">
    <source>
        <dbReference type="Proteomes" id="UP000663760"/>
    </source>
</evidence>
<dbReference type="PANTHER" id="PTHR13318:SF272">
    <property type="entry name" value="OS12G0552700 PROTEIN"/>
    <property type="match status" value="1"/>
</dbReference>
<dbReference type="CDD" id="cd22159">
    <property type="entry name" value="F-box_AtTIR1-like"/>
    <property type="match status" value="1"/>
</dbReference>
<evidence type="ECO:0000259" key="1">
    <source>
        <dbReference type="Pfam" id="PF25372"/>
    </source>
</evidence>
<feature type="domain" description="F-box/LRR-repeat protein 15-like leucin rich repeat" evidence="1">
    <location>
        <begin position="298"/>
        <end position="449"/>
    </location>
</feature>
<dbReference type="SUPFAM" id="SSF52047">
    <property type="entry name" value="RNI-like"/>
    <property type="match status" value="2"/>
</dbReference>
<dbReference type="Gene3D" id="1.20.1280.50">
    <property type="match status" value="1"/>
</dbReference>
<dbReference type="InterPro" id="IPR036047">
    <property type="entry name" value="F-box-like_dom_sf"/>
</dbReference>